<sequence length="155" mass="16864">MAVRRQLPAALRRTKRSPFPTEDTMLMNLLAADPKNTAEPTRALAHTAKQLQQAAATAGAATAQPDRTTLKLEIIKLAGGVNGTLKGPVQEIPNCIDHYLDLAIREQYNFANEAVKLQFAYFMLSIVTDGFVGQETGGTTMGNFRGEWRGGGFKN</sequence>
<protein>
    <submittedName>
        <fullName evidence="1">Uncharacterized protein</fullName>
    </submittedName>
</protein>
<comment type="caution">
    <text evidence="1">The sequence shown here is derived from an EMBL/GenBank/DDBJ whole genome shotgun (WGS) entry which is preliminary data.</text>
</comment>
<dbReference type="Proteomes" id="UP000064029">
    <property type="component" value="Unassembled WGS sequence"/>
</dbReference>
<evidence type="ECO:0000313" key="1">
    <source>
        <dbReference type="EMBL" id="KVG53081.1"/>
    </source>
</evidence>
<evidence type="ECO:0000313" key="2">
    <source>
        <dbReference type="Proteomes" id="UP000064029"/>
    </source>
</evidence>
<name>A0A103QPB3_9BURK</name>
<reference evidence="1 2" key="1">
    <citation type="submission" date="2015-11" db="EMBL/GenBank/DDBJ databases">
        <title>Expanding the genomic diversity of Burkholderia species for the development of highly accurate diagnostics.</title>
        <authorList>
            <person name="Sahl J."/>
            <person name="Keim P."/>
            <person name="Wagner D."/>
        </authorList>
    </citation>
    <scope>NUCLEOTIDE SEQUENCE [LARGE SCALE GENOMIC DNA]</scope>
    <source>
        <strain evidence="1 2">MSMB2036</strain>
    </source>
</reference>
<dbReference type="AlphaFoldDB" id="A0A103QPB3"/>
<proteinExistence type="predicted"/>
<dbReference type="EMBL" id="LOXM01000279">
    <property type="protein sequence ID" value="KVG53081.1"/>
    <property type="molecule type" value="Genomic_DNA"/>
</dbReference>
<accession>A0A103QPB3</accession>
<gene>
    <name evidence="1" type="ORF">WJ33_08115</name>
</gene>
<organism evidence="1 2">
    <name type="scientific">Burkholderia ubonensis</name>
    <dbReference type="NCBI Taxonomy" id="101571"/>
    <lineage>
        <taxon>Bacteria</taxon>
        <taxon>Pseudomonadati</taxon>
        <taxon>Pseudomonadota</taxon>
        <taxon>Betaproteobacteria</taxon>
        <taxon>Burkholderiales</taxon>
        <taxon>Burkholderiaceae</taxon>
        <taxon>Burkholderia</taxon>
        <taxon>Burkholderia cepacia complex</taxon>
    </lineage>
</organism>